<dbReference type="OrthoDB" id="58416at2759"/>
<keyword evidence="3" id="KW-1185">Reference proteome</keyword>
<accession>A0A2J6RF78</accession>
<dbReference type="Gene3D" id="1.20.120.520">
    <property type="entry name" value="nmb1532 protein domain like"/>
    <property type="match status" value="1"/>
</dbReference>
<evidence type="ECO:0000259" key="1">
    <source>
        <dbReference type="Pfam" id="PF01814"/>
    </source>
</evidence>
<dbReference type="InterPro" id="IPR012312">
    <property type="entry name" value="Hemerythrin-like"/>
</dbReference>
<dbReference type="Proteomes" id="UP000235786">
    <property type="component" value="Unassembled WGS sequence"/>
</dbReference>
<organism evidence="2 3">
    <name type="scientific">Hyaloscypha variabilis (strain UAMH 11265 / GT02V1 / F)</name>
    <name type="common">Meliniomyces variabilis</name>
    <dbReference type="NCBI Taxonomy" id="1149755"/>
    <lineage>
        <taxon>Eukaryota</taxon>
        <taxon>Fungi</taxon>
        <taxon>Dikarya</taxon>
        <taxon>Ascomycota</taxon>
        <taxon>Pezizomycotina</taxon>
        <taxon>Leotiomycetes</taxon>
        <taxon>Helotiales</taxon>
        <taxon>Hyaloscyphaceae</taxon>
        <taxon>Hyaloscypha</taxon>
        <taxon>Hyaloscypha variabilis</taxon>
    </lineage>
</organism>
<dbReference type="AlphaFoldDB" id="A0A2J6RF78"/>
<feature type="domain" description="Hemerythrin-like" evidence="1">
    <location>
        <begin position="33"/>
        <end position="156"/>
    </location>
</feature>
<dbReference type="PANTHER" id="PTHR38048">
    <property type="entry name" value="EXPRESSED PROTEIN"/>
    <property type="match status" value="1"/>
</dbReference>
<sequence length="248" mass="28595">MVQPWADQPFNLISTSTVTKPTASKDAIYIADGMANAHNMLIRCLNSIYLQAPYVKEKADIQDLLQYSLFWEKWIHGHHDGEEQVFFPEVEKITGEKGIMDRNIEQHHAFHPGMEAWSKYTSECMTKEGAQKFDATHFISLIDGFAPQLVKHLGEEIPTLLGLDKYDIAAVKKAFQRWDKHVHTYPLGMGNVDWTFEGGNKFPDIPFFVPYLVHYVFGRKYRSVWRFNPNTLFGEKRPLVFLPKDGGE</sequence>
<name>A0A2J6RF78_HYAVF</name>
<evidence type="ECO:0000313" key="3">
    <source>
        <dbReference type="Proteomes" id="UP000235786"/>
    </source>
</evidence>
<dbReference type="InterPro" id="IPR053206">
    <property type="entry name" value="Dimeric_xanthone_biosynth"/>
</dbReference>
<dbReference type="EMBL" id="KZ613949">
    <property type="protein sequence ID" value="PMD37169.1"/>
    <property type="molecule type" value="Genomic_DNA"/>
</dbReference>
<gene>
    <name evidence="2" type="ORF">L207DRAFT_599520</name>
</gene>
<dbReference type="Pfam" id="PF01814">
    <property type="entry name" value="Hemerythrin"/>
    <property type="match status" value="1"/>
</dbReference>
<dbReference type="PANTHER" id="PTHR38048:SF2">
    <property type="entry name" value="HEMERYTHRIN-LIKE DOMAIN-CONTAINING PROTEIN"/>
    <property type="match status" value="1"/>
</dbReference>
<proteinExistence type="predicted"/>
<evidence type="ECO:0000313" key="2">
    <source>
        <dbReference type="EMBL" id="PMD37169.1"/>
    </source>
</evidence>
<dbReference type="CDD" id="cd12108">
    <property type="entry name" value="Hr-like"/>
    <property type="match status" value="1"/>
</dbReference>
<protein>
    <recommendedName>
        <fullName evidence="1">Hemerythrin-like domain-containing protein</fullName>
    </recommendedName>
</protein>
<dbReference type="STRING" id="1149755.A0A2J6RF78"/>
<reference evidence="2 3" key="1">
    <citation type="submission" date="2016-04" db="EMBL/GenBank/DDBJ databases">
        <title>A degradative enzymes factory behind the ericoid mycorrhizal symbiosis.</title>
        <authorList>
            <consortium name="DOE Joint Genome Institute"/>
            <person name="Martino E."/>
            <person name="Morin E."/>
            <person name="Grelet G."/>
            <person name="Kuo A."/>
            <person name="Kohler A."/>
            <person name="Daghino S."/>
            <person name="Barry K."/>
            <person name="Choi C."/>
            <person name="Cichocki N."/>
            <person name="Clum A."/>
            <person name="Copeland A."/>
            <person name="Hainaut M."/>
            <person name="Haridas S."/>
            <person name="Labutti K."/>
            <person name="Lindquist E."/>
            <person name="Lipzen A."/>
            <person name="Khouja H.-R."/>
            <person name="Murat C."/>
            <person name="Ohm R."/>
            <person name="Olson A."/>
            <person name="Spatafora J."/>
            <person name="Veneault-Fourrey C."/>
            <person name="Henrissat B."/>
            <person name="Grigoriev I."/>
            <person name="Martin F."/>
            <person name="Perotto S."/>
        </authorList>
    </citation>
    <scope>NUCLEOTIDE SEQUENCE [LARGE SCALE GENOMIC DNA]</scope>
    <source>
        <strain evidence="2 3">F</strain>
    </source>
</reference>